<dbReference type="GO" id="GO:0022857">
    <property type="term" value="F:transmembrane transporter activity"/>
    <property type="evidence" value="ECO:0007669"/>
    <property type="project" value="InterPro"/>
</dbReference>
<keyword evidence="11" id="KW-1185">Reference proteome</keyword>
<evidence type="ECO:0000313" key="10">
    <source>
        <dbReference type="EMBL" id="BDE06085.1"/>
    </source>
</evidence>
<evidence type="ECO:0000256" key="7">
    <source>
        <dbReference type="ARBA" id="ARBA00023136"/>
    </source>
</evidence>
<organism evidence="10 11">
    <name type="scientific">Vulcanimicrobium alpinum</name>
    <dbReference type="NCBI Taxonomy" id="3016050"/>
    <lineage>
        <taxon>Bacteria</taxon>
        <taxon>Bacillati</taxon>
        <taxon>Vulcanimicrobiota</taxon>
        <taxon>Vulcanimicrobiia</taxon>
        <taxon>Vulcanimicrobiales</taxon>
        <taxon>Vulcanimicrobiaceae</taxon>
        <taxon>Vulcanimicrobium</taxon>
    </lineage>
</organism>
<feature type="transmembrane region" description="Helical" evidence="9">
    <location>
        <begin position="21"/>
        <end position="47"/>
    </location>
</feature>
<name>A0AAN1XW51_UNVUL</name>
<evidence type="ECO:0000256" key="5">
    <source>
        <dbReference type="ARBA" id="ARBA00022970"/>
    </source>
</evidence>
<feature type="transmembrane region" description="Helical" evidence="9">
    <location>
        <begin position="197"/>
        <end position="221"/>
    </location>
</feature>
<feature type="transmembrane region" description="Helical" evidence="9">
    <location>
        <begin position="67"/>
        <end position="87"/>
    </location>
</feature>
<keyword evidence="4 9" id="KW-0812">Transmembrane</keyword>
<proteinExistence type="inferred from homology"/>
<evidence type="ECO:0000256" key="1">
    <source>
        <dbReference type="ARBA" id="ARBA00004651"/>
    </source>
</evidence>
<reference evidence="10 11" key="1">
    <citation type="journal article" date="2022" name="ISME Commun">
        <title>Vulcanimicrobium alpinus gen. nov. sp. nov., the first cultivated representative of the candidate phylum 'Eremiobacterota', is a metabolically versatile aerobic anoxygenic phototroph.</title>
        <authorList>
            <person name="Yabe S."/>
            <person name="Muto K."/>
            <person name="Abe K."/>
            <person name="Yokota A."/>
            <person name="Staudigel H."/>
            <person name="Tebo B.M."/>
        </authorList>
    </citation>
    <scope>NUCLEOTIDE SEQUENCE [LARGE SCALE GENOMIC DNA]</scope>
    <source>
        <strain evidence="10 11">WC8-2</strain>
    </source>
</reference>
<evidence type="ECO:0000256" key="6">
    <source>
        <dbReference type="ARBA" id="ARBA00022989"/>
    </source>
</evidence>
<dbReference type="CDD" id="cd06582">
    <property type="entry name" value="TM_PBP1_LivH_like"/>
    <property type="match status" value="1"/>
</dbReference>
<accession>A0AAN1XW51</accession>
<dbReference type="Pfam" id="PF02653">
    <property type="entry name" value="BPD_transp_2"/>
    <property type="match status" value="1"/>
</dbReference>
<evidence type="ECO:0000256" key="2">
    <source>
        <dbReference type="ARBA" id="ARBA00022448"/>
    </source>
</evidence>
<evidence type="ECO:0000256" key="4">
    <source>
        <dbReference type="ARBA" id="ARBA00022692"/>
    </source>
</evidence>
<dbReference type="GO" id="GO:0005886">
    <property type="term" value="C:plasma membrane"/>
    <property type="evidence" value="ECO:0007669"/>
    <property type="project" value="UniProtKB-SubCell"/>
</dbReference>
<dbReference type="KEGG" id="vab:WPS_13610"/>
<dbReference type="RefSeq" id="WP_317997073.1">
    <property type="nucleotide sequence ID" value="NZ_AP025523.1"/>
</dbReference>
<dbReference type="AlphaFoldDB" id="A0AAN1XW51"/>
<dbReference type="GO" id="GO:0006865">
    <property type="term" value="P:amino acid transport"/>
    <property type="evidence" value="ECO:0007669"/>
    <property type="project" value="UniProtKB-KW"/>
</dbReference>
<comment type="subcellular location">
    <subcellularLocation>
        <location evidence="1">Cell membrane</location>
        <topology evidence="1">Multi-pass membrane protein</topology>
    </subcellularLocation>
</comment>
<keyword evidence="5" id="KW-0029">Amino-acid transport</keyword>
<dbReference type="Proteomes" id="UP001317532">
    <property type="component" value="Chromosome"/>
</dbReference>
<gene>
    <name evidence="10" type="ORF">WPS_13610</name>
</gene>
<evidence type="ECO:0000256" key="9">
    <source>
        <dbReference type="SAM" id="Phobius"/>
    </source>
</evidence>
<feature type="transmembrane region" description="Helical" evidence="9">
    <location>
        <begin position="99"/>
        <end position="118"/>
    </location>
</feature>
<comment type="similarity">
    <text evidence="8">Belongs to the binding-protein-dependent transport system permease family. LivHM subfamily.</text>
</comment>
<keyword evidence="2" id="KW-0813">Transport</keyword>
<feature type="transmembrane region" description="Helical" evidence="9">
    <location>
        <begin position="152"/>
        <end position="169"/>
    </location>
</feature>
<dbReference type="EMBL" id="AP025523">
    <property type="protein sequence ID" value="BDE06085.1"/>
    <property type="molecule type" value="Genomic_DNA"/>
</dbReference>
<keyword evidence="3" id="KW-1003">Cell membrane</keyword>
<keyword evidence="6 9" id="KW-1133">Transmembrane helix</keyword>
<dbReference type="InterPro" id="IPR001851">
    <property type="entry name" value="ABC_transp_permease"/>
</dbReference>
<feature type="transmembrane region" description="Helical" evidence="9">
    <location>
        <begin position="227"/>
        <end position="244"/>
    </location>
</feature>
<dbReference type="PANTHER" id="PTHR11795:SF442">
    <property type="entry name" value="ABC TRANSPORTER ATP-BINDING PROTEIN"/>
    <property type="match status" value="1"/>
</dbReference>
<evidence type="ECO:0000256" key="3">
    <source>
        <dbReference type="ARBA" id="ARBA00022475"/>
    </source>
</evidence>
<dbReference type="InterPro" id="IPR052157">
    <property type="entry name" value="BCAA_transport_permease"/>
</dbReference>
<keyword evidence="7 9" id="KW-0472">Membrane</keyword>
<dbReference type="PANTHER" id="PTHR11795">
    <property type="entry name" value="BRANCHED-CHAIN AMINO ACID TRANSPORT SYSTEM PERMEASE PROTEIN LIVH"/>
    <property type="match status" value="1"/>
</dbReference>
<sequence>MRASAIHIPGLAELTDQLVNGITLGMLYILVALGLNIILGLMGVINFSHGAFFMLGAYLMYQFNGTIGFWPAILASAVIVGVLGMAFESTLIRPLYKRIPEYTLLLTFGTALIFAQVVRKVWGDDAVRVDTPSYIPQSIDLGGLQFPFYKDVFLVLLTVVILAGVWLLLNKTNIGIIIRAGTRDAEMVKILGINMPLMFTLVFGMGSLLAGLAGALAAPIYSIQPNLASQWIVLTFVIVIVGGIGSFWGAIVGGLLIGILTSLMALIWPPAVEMTGYIIMGIILLVRPRGIFGVEGLFE</sequence>
<protein>
    <submittedName>
        <fullName evidence="10">Branched-chain amino acid ABC transporter permease</fullName>
    </submittedName>
</protein>
<evidence type="ECO:0000313" key="11">
    <source>
        <dbReference type="Proteomes" id="UP001317532"/>
    </source>
</evidence>
<evidence type="ECO:0000256" key="8">
    <source>
        <dbReference type="ARBA" id="ARBA00037998"/>
    </source>
</evidence>